<evidence type="ECO:0000313" key="4">
    <source>
        <dbReference type="Proteomes" id="UP000717585"/>
    </source>
</evidence>
<dbReference type="Proteomes" id="UP000717585">
    <property type="component" value="Unassembled WGS sequence"/>
</dbReference>
<dbReference type="EMBL" id="JAHDYR010000069">
    <property type="protein sequence ID" value="KAG9389473.1"/>
    <property type="molecule type" value="Genomic_DNA"/>
</dbReference>
<proteinExistence type="predicted"/>
<feature type="chain" id="PRO_5035305135" evidence="2">
    <location>
        <begin position="19"/>
        <end position="634"/>
    </location>
</feature>
<dbReference type="AlphaFoldDB" id="A0A8J6APG7"/>
<evidence type="ECO:0000313" key="3">
    <source>
        <dbReference type="EMBL" id="KAG9389473.1"/>
    </source>
</evidence>
<keyword evidence="4" id="KW-1185">Reference proteome</keyword>
<keyword evidence="1" id="KW-0472">Membrane</keyword>
<dbReference type="PANTHER" id="PTHR36220">
    <property type="entry name" value="UNNAMED PRODUCT"/>
    <property type="match status" value="1"/>
</dbReference>
<organism evidence="3 4">
    <name type="scientific">Carpediemonas membranifera</name>
    <dbReference type="NCBI Taxonomy" id="201153"/>
    <lineage>
        <taxon>Eukaryota</taxon>
        <taxon>Metamonada</taxon>
        <taxon>Carpediemonas-like organisms</taxon>
        <taxon>Carpediemonas</taxon>
    </lineage>
</organism>
<gene>
    <name evidence="3" type="ORF">J8273_8765</name>
</gene>
<comment type="caution">
    <text evidence="3">The sequence shown here is derived from an EMBL/GenBank/DDBJ whole genome shotgun (WGS) entry which is preliminary data.</text>
</comment>
<reference evidence="3" key="1">
    <citation type="submission" date="2021-05" db="EMBL/GenBank/DDBJ databases">
        <title>A free-living protist that lacks canonical eukaryotic 1 DNA replication and segregation systems.</title>
        <authorList>
            <person name="Salas-Leiva D.E."/>
            <person name="Tromer E.C."/>
            <person name="Curtis B.A."/>
            <person name="Jerlstrom-Hultqvist J."/>
            <person name="Kolisko M."/>
            <person name="Yi Z."/>
            <person name="Salas-Leiva J.S."/>
            <person name="Gallot-Lavallee L."/>
            <person name="Kops G.J.P.L."/>
            <person name="Archibald J.M."/>
            <person name="Simpson A.G.B."/>
            <person name="Roger A.J."/>
        </authorList>
    </citation>
    <scope>NUCLEOTIDE SEQUENCE</scope>
    <source>
        <strain evidence="3">BICM</strain>
    </source>
</reference>
<evidence type="ECO:0000256" key="1">
    <source>
        <dbReference type="SAM" id="Phobius"/>
    </source>
</evidence>
<name>A0A8J6APG7_9EUKA</name>
<feature type="transmembrane region" description="Helical" evidence="1">
    <location>
        <begin position="609"/>
        <end position="633"/>
    </location>
</feature>
<feature type="signal peptide" evidence="2">
    <location>
        <begin position="1"/>
        <end position="18"/>
    </location>
</feature>
<dbReference type="InterPro" id="IPR009030">
    <property type="entry name" value="Growth_fac_rcpt_cys_sf"/>
</dbReference>
<dbReference type="PANTHER" id="PTHR36220:SF1">
    <property type="entry name" value="GAMMA TUBULIN COMPLEX COMPONENT C-TERMINAL DOMAIN-CONTAINING PROTEIN"/>
    <property type="match status" value="1"/>
</dbReference>
<protein>
    <submittedName>
        <fullName evidence="3">FG-GAP repeat</fullName>
    </submittedName>
</protein>
<dbReference type="OrthoDB" id="430340at2759"/>
<accession>A0A8J6APG7</accession>
<keyword evidence="1" id="KW-1133">Transmembrane helix</keyword>
<keyword evidence="2" id="KW-0732">Signal</keyword>
<sequence length="634" mass="67738">MHGILISLAFLAATVACAQVIPKRASDAILVDDNTLSVDYYDSYSQRTGRVYLLERLTPTSFGAEVILDPPALPDELYVTVGSFGKALSIEGDVLCVGAPGTMTSALTSYRSAYLVYKYCEGDSWKLDFYIVPTAGAQYNGEPHTIVVNNGVIYYRWFNYDTGDLEVRLADTNGTILSAVTLPESAEFPAIDASGAWLVVGDYMANTYSGAAYVYNVTDPASPELFTNLTSTSDSQDTFGKTVSVSGDVIAIGAPNDRSLRRILFAYKFNSSSAEFGPPFVLARNSSIFSYGTSVATTNHTLFVGAKYLQNAGVVMDYSTCDAGYRVGNTTDECEQCPAGTSSTELDPVCNYCQAGQYQPNAGQSTCIACSGHNVWSGSGPQTECRKFISDNVIVTNRSSITFEKDLLPSPVKNATMGEWQCKIVSNSTMTIAVPVVLPASSLAGEYTMNFTLLDLSSSSTSVSVSANFSIPDTTVLVDGTAVVSVVTSPICPSEMMLPSFGVSELNWVTLSDEGDVECYARATLSTSKLIRYFAPNLNVTDSAACVSLTGAKFASLNGIEVSFGNHEQNIDLGDGRVCFAVPAWVVGASSSYHRAIVYRYGEVILDTIVFIDSGAFTMAASVLLALLALFVLL</sequence>
<dbReference type="SUPFAM" id="SSF57184">
    <property type="entry name" value="Growth factor receptor domain"/>
    <property type="match status" value="1"/>
</dbReference>
<evidence type="ECO:0000256" key="2">
    <source>
        <dbReference type="SAM" id="SignalP"/>
    </source>
</evidence>
<keyword evidence="1" id="KW-0812">Transmembrane</keyword>